<organism evidence="1 2">
    <name type="scientific">Castanea mollissima</name>
    <name type="common">Chinese chestnut</name>
    <dbReference type="NCBI Taxonomy" id="60419"/>
    <lineage>
        <taxon>Eukaryota</taxon>
        <taxon>Viridiplantae</taxon>
        <taxon>Streptophyta</taxon>
        <taxon>Embryophyta</taxon>
        <taxon>Tracheophyta</taxon>
        <taxon>Spermatophyta</taxon>
        <taxon>Magnoliopsida</taxon>
        <taxon>eudicotyledons</taxon>
        <taxon>Gunneridae</taxon>
        <taxon>Pentapetalae</taxon>
        <taxon>rosids</taxon>
        <taxon>fabids</taxon>
        <taxon>Fagales</taxon>
        <taxon>Fagaceae</taxon>
        <taxon>Castanea</taxon>
    </lineage>
</organism>
<evidence type="ECO:0000313" key="1">
    <source>
        <dbReference type="EMBL" id="KAF3950603.1"/>
    </source>
</evidence>
<dbReference type="Proteomes" id="UP000737018">
    <property type="component" value="Unassembled WGS sequence"/>
</dbReference>
<accession>A0A8J4QSR2</accession>
<feature type="non-terminal residue" evidence="1">
    <location>
        <position position="1"/>
    </location>
</feature>
<dbReference type="AlphaFoldDB" id="A0A8J4QSR2"/>
<protein>
    <submittedName>
        <fullName evidence="1">Uncharacterized protein</fullName>
    </submittedName>
</protein>
<keyword evidence="2" id="KW-1185">Reference proteome</keyword>
<reference evidence="1" key="1">
    <citation type="submission" date="2020-03" db="EMBL/GenBank/DDBJ databases">
        <title>Castanea mollissima Vanexum genome sequencing.</title>
        <authorList>
            <person name="Staton M."/>
        </authorList>
    </citation>
    <scope>NUCLEOTIDE SEQUENCE</scope>
    <source>
        <tissue evidence="1">Leaf</tissue>
    </source>
</reference>
<name>A0A8J4QSR2_9ROSI</name>
<gene>
    <name evidence="1" type="ORF">CMV_023662</name>
</gene>
<sequence length="112" mass="12135">MVVVVTCRHMEGEVMEMGVVGTCRRKEEVGDGEGGNPDVAVAASALAPNHRNHTTKSRTSHHCATHRPAFLSSNDLSTLATPLPAPLLSISKLHRQPNHFPVRDCYDGGRIK</sequence>
<comment type="caution">
    <text evidence="1">The sequence shown here is derived from an EMBL/GenBank/DDBJ whole genome shotgun (WGS) entry which is preliminary data.</text>
</comment>
<evidence type="ECO:0000313" key="2">
    <source>
        <dbReference type="Proteomes" id="UP000737018"/>
    </source>
</evidence>
<dbReference type="EMBL" id="JRKL02005364">
    <property type="protein sequence ID" value="KAF3950603.1"/>
    <property type="molecule type" value="Genomic_DNA"/>
</dbReference>
<proteinExistence type="predicted"/>